<dbReference type="OrthoDB" id="9781621at2"/>
<reference evidence="7 8" key="1">
    <citation type="submission" date="2016-02" db="EMBL/GenBank/DDBJ databases">
        <authorList>
            <consortium name="Pathogen Informatics"/>
        </authorList>
    </citation>
    <scope>NUCLEOTIDE SEQUENCE [LARGE SCALE GENOMIC DNA]</scope>
    <source>
        <strain evidence="7 8">RC20</strain>
    </source>
</reference>
<gene>
    <name evidence="7" type="ORF">ERS672216_01937</name>
</gene>
<accession>A0A128EKM0</accession>
<evidence type="ECO:0000256" key="2">
    <source>
        <dbReference type="ARBA" id="ARBA00005272"/>
    </source>
</evidence>
<dbReference type="InterPro" id="IPR051169">
    <property type="entry name" value="NADH-Q_oxidoreductase"/>
</dbReference>
<dbReference type="PANTHER" id="PTHR42913">
    <property type="entry name" value="APOPTOSIS-INDUCING FACTOR 1"/>
    <property type="match status" value="1"/>
</dbReference>
<dbReference type="InterPro" id="IPR036188">
    <property type="entry name" value="FAD/NAD-bd_sf"/>
</dbReference>
<protein>
    <submittedName>
        <fullName evidence="7">NADH dehydrogenase ndh</fullName>
        <ecNumber evidence="7">1.6.99.-</ecNumber>
    </submittedName>
</protein>
<comment type="similarity">
    <text evidence="2">Belongs to the NADH dehydrogenase family.</text>
</comment>
<evidence type="ECO:0000313" key="7">
    <source>
        <dbReference type="EMBL" id="CZE49479.1"/>
    </source>
</evidence>
<sequence>MKNILILGGGYGGLKCATTLQKKLENEDVSVELISKHDYHYPTTLLHKIAVGTYSARKARIFYRHLLKRKNFSFFKDTITKIDIKNRQISGELACYKYDYLVISLGFEPNDFNLKGVNEYAFKLSTLNEALRLRHHIETKFKDYRYHMDEKDLVFVVCGSGFTGVEFAAELANHAKNLCEMCGIDKKLVKIHLIGRSEHILPMFRADLSQIAKEKLEKLGVNVVAGNVIECQKDGVVIENADKSTYEIKANTVLWTAGVKGSSVIKDSNLETRASRIEVNEFLQLPGYEDVFVLGDCAIANDRDIIHAPTAQLASQMGEYCGLNLIKLVNGEELKTKFKFKHRGTVCSIGHTDAIGMAFGKGITGEPAAFLKNFIENKWIFGVAGFWNVLKKGQFRFRSSY</sequence>
<dbReference type="EC" id="1.6.99.-" evidence="7"/>
<dbReference type="Pfam" id="PF07992">
    <property type="entry name" value="Pyr_redox_2"/>
    <property type="match status" value="1"/>
</dbReference>
<evidence type="ECO:0000259" key="6">
    <source>
        <dbReference type="Pfam" id="PF07992"/>
    </source>
</evidence>
<dbReference type="InterPro" id="IPR023753">
    <property type="entry name" value="FAD/NAD-binding_dom"/>
</dbReference>
<name>A0A128EKM0_9BACT</name>
<dbReference type="RefSeq" id="WP_082259009.1">
    <property type="nucleotide sequence ID" value="NZ_CP053844.1"/>
</dbReference>
<dbReference type="GO" id="GO:0019646">
    <property type="term" value="P:aerobic electron transport chain"/>
    <property type="evidence" value="ECO:0007669"/>
    <property type="project" value="TreeGrafter"/>
</dbReference>
<organism evidence="7 8">
    <name type="scientific">Campylobacter geochelonis</name>
    <dbReference type="NCBI Taxonomy" id="1780362"/>
    <lineage>
        <taxon>Bacteria</taxon>
        <taxon>Pseudomonadati</taxon>
        <taxon>Campylobacterota</taxon>
        <taxon>Epsilonproteobacteria</taxon>
        <taxon>Campylobacterales</taxon>
        <taxon>Campylobacteraceae</taxon>
        <taxon>Campylobacter</taxon>
    </lineage>
</organism>
<dbReference type="PANTHER" id="PTHR42913:SF3">
    <property type="entry name" value="64 KDA MITOCHONDRIAL NADH DEHYDROGENASE (EUROFUNG)"/>
    <property type="match status" value="1"/>
</dbReference>
<keyword evidence="4" id="KW-0274">FAD</keyword>
<keyword evidence="5 7" id="KW-0560">Oxidoreductase</keyword>
<dbReference type="PRINTS" id="PR00411">
    <property type="entry name" value="PNDRDTASEI"/>
</dbReference>
<dbReference type="GO" id="GO:0003955">
    <property type="term" value="F:NAD(P)H dehydrogenase (quinone) activity"/>
    <property type="evidence" value="ECO:0007669"/>
    <property type="project" value="TreeGrafter"/>
</dbReference>
<dbReference type="SUPFAM" id="SSF51905">
    <property type="entry name" value="FAD/NAD(P)-binding domain"/>
    <property type="match status" value="2"/>
</dbReference>
<evidence type="ECO:0000256" key="3">
    <source>
        <dbReference type="ARBA" id="ARBA00022630"/>
    </source>
</evidence>
<evidence type="ECO:0000256" key="1">
    <source>
        <dbReference type="ARBA" id="ARBA00001974"/>
    </source>
</evidence>
<evidence type="ECO:0000256" key="4">
    <source>
        <dbReference type="ARBA" id="ARBA00022827"/>
    </source>
</evidence>
<keyword evidence="8" id="KW-1185">Reference proteome</keyword>
<comment type="cofactor">
    <cofactor evidence="1">
        <name>FAD</name>
        <dbReference type="ChEBI" id="CHEBI:57692"/>
    </cofactor>
</comment>
<proteinExistence type="inferred from homology"/>
<dbReference type="AlphaFoldDB" id="A0A128EKM0"/>
<dbReference type="Proteomes" id="UP000069632">
    <property type="component" value="Unassembled WGS sequence"/>
</dbReference>
<keyword evidence="3" id="KW-0285">Flavoprotein</keyword>
<feature type="domain" description="FAD/NAD(P)-binding" evidence="6">
    <location>
        <begin position="3"/>
        <end position="312"/>
    </location>
</feature>
<evidence type="ECO:0000256" key="5">
    <source>
        <dbReference type="ARBA" id="ARBA00023002"/>
    </source>
</evidence>
<dbReference type="EMBL" id="FIZP01000028">
    <property type="protein sequence ID" value="CZE49479.1"/>
    <property type="molecule type" value="Genomic_DNA"/>
</dbReference>
<dbReference type="PRINTS" id="PR00368">
    <property type="entry name" value="FADPNR"/>
</dbReference>
<evidence type="ECO:0000313" key="8">
    <source>
        <dbReference type="Proteomes" id="UP000069632"/>
    </source>
</evidence>
<dbReference type="Gene3D" id="3.50.50.100">
    <property type="match status" value="1"/>
</dbReference>